<evidence type="ECO:0008006" key="8">
    <source>
        <dbReference type="Google" id="ProtNLM"/>
    </source>
</evidence>
<keyword evidence="7" id="KW-1185">Reference proteome</keyword>
<evidence type="ECO:0000313" key="7">
    <source>
        <dbReference type="Proteomes" id="UP000017836"/>
    </source>
</evidence>
<evidence type="ECO:0000256" key="4">
    <source>
        <dbReference type="ARBA" id="ARBA00023136"/>
    </source>
</evidence>
<evidence type="ECO:0000313" key="6">
    <source>
        <dbReference type="EMBL" id="ERN02025.1"/>
    </source>
</evidence>
<keyword evidence="4 5" id="KW-0472">Membrane</keyword>
<evidence type="ECO:0000256" key="5">
    <source>
        <dbReference type="SAM" id="Phobius"/>
    </source>
</evidence>
<dbReference type="Gene3D" id="1.20.1560.10">
    <property type="entry name" value="ABC transporter type 1, transmembrane domain"/>
    <property type="match status" value="1"/>
</dbReference>
<gene>
    <name evidence="6" type="ORF">AMTR_s00045p00109790</name>
</gene>
<evidence type="ECO:0000256" key="2">
    <source>
        <dbReference type="ARBA" id="ARBA00022692"/>
    </source>
</evidence>
<dbReference type="OMA" id="FGKMVNS"/>
<evidence type="ECO:0000256" key="1">
    <source>
        <dbReference type="ARBA" id="ARBA00004141"/>
    </source>
</evidence>
<dbReference type="InterPro" id="IPR036640">
    <property type="entry name" value="ABC1_TM_sf"/>
</dbReference>
<dbReference type="Gramene" id="ERN02025">
    <property type="protein sequence ID" value="ERN02025"/>
    <property type="gene ID" value="AMTR_s00045p00109790"/>
</dbReference>
<accession>W1P4Y4</accession>
<dbReference type="eggNOG" id="KOG0055">
    <property type="taxonomic scope" value="Eukaryota"/>
</dbReference>
<dbReference type="Proteomes" id="UP000017836">
    <property type="component" value="Unassembled WGS sequence"/>
</dbReference>
<keyword evidence="3 5" id="KW-1133">Transmembrane helix</keyword>
<sequence>MAEQNGSELVAPPSSAPVTEAVTDSGVAIKHVGDPEKREEERGVIYKSVPYYKLFSFADSKDAVLMVVGSIAAIGSGLSMPVMTILFGKMVNSFGQTQDITKVVHVVSKVSTLTFNVKTQIILLGNNKLISFLYGQIARSSLVGYREQ</sequence>
<comment type="subcellular location">
    <subcellularLocation>
        <location evidence="1">Membrane</location>
        <topology evidence="1">Multi-pass membrane protein</topology>
    </subcellularLocation>
</comment>
<dbReference type="EMBL" id="KI394661">
    <property type="protein sequence ID" value="ERN02025.1"/>
    <property type="molecule type" value="Genomic_DNA"/>
</dbReference>
<proteinExistence type="predicted"/>
<dbReference type="SUPFAM" id="SSF90123">
    <property type="entry name" value="ABC transporter transmembrane region"/>
    <property type="match status" value="1"/>
</dbReference>
<protein>
    <recommendedName>
        <fullName evidence="8">ABC transmembrane type-1 domain-containing protein</fullName>
    </recommendedName>
</protein>
<evidence type="ECO:0000256" key="3">
    <source>
        <dbReference type="ARBA" id="ARBA00022989"/>
    </source>
</evidence>
<dbReference type="GO" id="GO:0016020">
    <property type="term" value="C:membrane"/>
    <property type="evidence" value="ECO:0007669"/>
    <property type="project" value="UniProtKB-SubCell"/>
</dbReference>
<dbReference type="PANTHER" id="PTHR24222">
    <property type="entry name" value="ABC TRANSPORTER B FAMILY"/>
    <property type="match status" value="1"/>
</dbReference>
<dbReference type="HOGENOM" id="CLU_1761233_0_0_1"/>
<dbReference type="PANTHER" id="PTHR24222:SF63">
    <property type="entry name" value="ATP BINDING CASSETTE SUBFAMILY B"/>
    <property type="match status" value="1"/>
</dbReference>
<feature type="transmembrane region" description="Helical" evidence="5">
    <location>
        <begin position="63"/>
        <end position="87"/>
    </location>
</feature>
<organism evidence="6 7">
    <name type="scientific">Amborella trichopoda</name>
    <dbReference type="NCBI Taxonomy" id="13333"/>
    <lineage>
        <taxon>Eukaryota</taxon>
        <taxon>Viridiplantae</taxon>
        <taxon>Streptophyta</taxon>
        <taxon>Embryophyta</taxon>
        <taxon>Tracheophyta</taxon>
        <taxon>Spermatophyta</taxon>
        <taxon>Magnoliopsida</taxon>
        <taxon>Amborellales</taxon>
        <taxon>Amborellaceae</taxon>
        <taxon>Amborella</taxon>
    </lineage>
</organism>
<dbReference type="InterPro" id="IPR039421">
    <property type="entry name" value="Type_1_exporter"/>
</dbReference>
<dbReference type="AlphaFoldDB" id="W1P4Y4"/>
<keyword evidence="2 5" id="KW-0812">Transmembrane</keyword>
<reference evidence="7" key="1">
    <citation type="journal article" date="2013" name="Science">
        <title>The Amborella genome and the evolution of flowering plants.</title>
        <authorList>
            <consortium name="Amborella Genome Project"/>
        </authorList>
    </citation>
    <scope>NUCLEOTIDE SEQUENCE [LARGE SCALE GENOMIC DNA]</scope>
</reference>
<dbReference type="GO" id="GO:0005524">
    <property type="term" value="F:ATP binding"/>
    <property type="evidence" value="ECO:0007669"/>
    <property type="project" value="InterPro"/>
</dbReference>
<name>W1P4Y4_AMBTC</name>